<comment type="caution">
    <text evidence="4">The sequence shown here is derived from an EMBL/GenBank/DDBJ whole genome shotgun (WGS) entry which is preliminary data.</text>
</comment>
<name>A0A9X2I4D3_9GAMM</name>
<dbReference type="AlphaFoldDB" id="A0A9X2I4D3"/>
<organism evidence="4 5">
    <name type="scientific">Gilvimarinus xylanilyticus</name>
    <dbReference type="NCBI Taxonomy" id="2944139"/>
    <lineage>
        <taxon>Bacteria</taxon>
        <taxon>Pseudomonadati</taxon>
        <taxon>Pseudomonadota</taxon>
        <taxon>Gammaproteobacteria</taxon>
        <taxon>Cellvibrionales</taxon>
        <taxon>Cellvibrionaceae</taxon>
        <taxon>Gilvimarinus</taxon>
    </lineage>
</organism>
<keyword evidence="2" id="KW-0472">Membrane</keyword>
<keyword evidence="2" id="KW-0812">Transmembrane</keyword>
<sequence>MGSAESTVQASDSSQIAAPASEPAWQLVAEGSWLAGQIFTIEPNKRYTIGRASDCDIAINGSHLSRRHAEISLVGSALRIHDLHSANGTYLNEKPVEDDLAHHGDQMRLDVYRFRIVNPAYEPPKPRTPTITAGALPQVDRKPLPSAHKRWKTKPTSPGNRIEPTTENNSPAALWLVLGACLAAAVVVGALLFA</sequence>
<dbReference type="CDD" id="cd00060">
    <property type="entry name" value="FHA"/>
    <property type="match status" value="1"/>
</dbReference>
<proteinExistence type="predicted"/>
<evidence type="ECO:0000259" key="3">
    <source>
        <dbReference type="PROSITE" id="PS50006"/>
    </source>
</evidence>
<dbReference type="InterPro" id="IPR000253">
    <property type="entry name" value="FHA_dom"/>
</dbReference>
<dbReference type="PANTHER" id="PTHR23308">
    <property type="entry name" value="NUCLEAR INHIBITOR OF PROTEIN PHOSPHATASE-1"/>
    <property type="match status" value="1"/>
</dbReference>
<keyword evidence="2" id="KW-1133">Transmembrane helix</keyword>
<feature type="compositionally biased region" description="Polar residues" evidence="1">
    <location>
        <begin position="154"/>
        <end position="166"/>
    </location>
</feature>
<dbReference type="EMBL" id="JAMFTH010000001">
    <property type="protein sequence ID" value="MCP8899227.1"/>
    <property type="molecule type" value="Genomic_DNA"/>
</dbReference>
<dbReference type="SUPFAM" id="SSF49879">
    <property type="entry name" value="SMAD/FHA domain"/>
    <property type="match status" value="1"/>
</dbReference>
<dbReference type="Proteomes" id="UP001139319">
    <property type="component" value="Unassembled WGS sequence"/>
</dbReference>
<feature type="domain" description="FHA" evidence="3">
    <location>
        <begin position="47"/>
        <end position="96"/>
    </location>
</feature>
<dbReference type="Pfam" id="PF00498">
    <property type="entry name" value="FHA"/>
    <property type="match status" value="1"/>
</dbReference>
<reference evidence="4" key="2">
    <citation type="submission" date="2023-01" db="EMBL/GenBank/DDBJ databases">
        <title>Gilvimarinus xylanilyticus HB14 isolated from Caulerpa lentillifera aquaculture base in Hainan, China.</title>
        <authorList>
            <person name="Zhang Y.-J."/>
        </authorList>
    </citation>
    <scope>NUCLEOTIDE SEQUENCE</scope>
    <source>
        <strain evidence="4">HB14</strain>
    </source>
</reference>
<evidence type="ECO:0000313" key="5">
    <source>
        <dbReference type="Proteomes" id="UP001139319"/>
    </source>
</evidence>
<keyword evidence="5" id="KW-1185">Reference proteome</keyword>
<dbReference type="RefSeq" id="WP_253967482.1">
    <property type="nucleotide sequence ID" value="NZ_JAMFTH010000001.1"/>
</dbReference>
<dbReference type="InterPro" id="IPR050923">
    <property type="entry name" value="Cell_Proc_Reg/RNA_Proc"/>
</dbReference>
<feature type="region of interest" description="Disordered" evidence="1">
    <location>
        <begin position="142"/>
        <end position="166"/>
    </location>
</feature>
<dbReference type="Gene3D" id="2.60.200.20">
    <property type="match status" value="1"/>
</dbReference>
<evidence type="ECO:0000256" key="2">
    <source>
        <dbReference type="SAM" id="Phobius"/>
    </source>
</evidence>
<protein>
    <submittedName>
        <fullName evidence="4">FHA domain-containing protein</fullName>
    </submittedName>
</protein>
<dbReference type="PROSITE" id="PS50006">
    <property type="entry name" value="FHA_DOMAIN"/>
    <property type="match status" value="1"/>
</dbReference>
<dbReference type="SMART" id="SM00240">
    <property type="entry name" value="FHA"/>
    <property type="match status" value="1"/>
</dbReference>
<gene>
    <name evidence="4" type="ORF">M6D89_07960</name>
</gene>
<evidence type="ECO:0000256" key="1">
    <source>
        <dbReference type="SAM" id="MobiDB-lite"/>
    </source>
</evidence>
<reference evidence="4" key="1">
    <citation type="submission" date="2022-05" db="EMBL/GenBank/DDBJ databases">
        <authorList>
            <person name="Sun H.-N."/>
        </authorList>
    </citation>
    <scope>NUCLEOTIDE SEQUENCE</scope>
    <source>
        <strain evidence="4">HB14</strain>
    </source>
</reference>
<accession>A0A9X2I4D3</accession>
<feature type="transmembrane region" description="Helical" evidence="2">
    <location>
        <begin position="172"/>
        <end position="193"/>
    </location>
</feature>
<evidence type="ECO:0000313" key="4">
    <source>
        <dbReference type="EMBL" id="MCP8899227.1"/>
    </source>
</evidence>
<dbReference type="InterPro" id="IPR008984">
    <property type="entry name" value="SMAD_FHA_dom_sf"/>
</dbReference>